<evidence type="ECO:0000259" key="2">
    <source>
        <dbReference type="PROSITE" id="PS50041"/>
    </source>
</evidence>
<dbReference type="SMART" id="SM00034">
    <property type="entry name" value="CLECT"/>
    <property type="match status" value="1"/>
</dbReference>
<keyword evidence="1" id="KW-0472">Membrane</keyword>
<dbReference type="PROSITE" id="PS50041">
    <property type="entry name" value="C_TYPE_LECTIN_2"/>
    <property type="match status" value="1"/>
</dbReference>
<proteinExistence type="predicted"/>
<evidence type="ECO:0000313" key="5">
    <source>
        <dbReference type="RefSeq" id="XP_024879630.1"/>
    </source>
</evidence>
<feature type="domain" description="C-type lectin" evidence="2">
    <location>
        <begin position="142"/>
        <end position="259"/>
    </location>
</feature>
<reference evidence="4 5" key="1">
    <citation type="submission" date="2025-04" db="UniProtKB">
        <authorList>
            <consortium name="RefSeq"/>
        </authorList>
    </citation>
    <scope>IDENTIFICATION</scope>
    <source>
        <tissue evidence="4 5">Whole body</tissue>
    </source>
</reference>
<dbReference type="PANTHER" id="PTHR22803">
    <property type="entry name" value="MANNOSE, PHOSPHOLIPASE, LECTIN RECEPTOR RELATED"/>
    <property type="match status" value="1"/>
</dbReference>
<feature type="transmembrane region" description="Helical" evidence="1">
    <location>
        <begin position="6"/>
        <end position="29"/>
    </location>
</feature>
<dbReference type="RefSeq" id="XP_024879629.1">
    <property type="nucleotide sequence ID" value="XM_025023861.1"/>
</dbReference>
<dbReference type="Proteomes" id="UP000504618">
    <property type="component" value="Unplaced"/>
</dbReference>
<dbReference type="InterPro" id="IPR050111">
    <property type="entry name" value="C-type_lectin/snaclec_domain"/>
</dbReference>
<dbReference type="CDD" id="cd00037">
    <property type="entry name" value="CLECT"/>
    <property type="match status" value="1"/>
</dbReference>
<dbReference type="Gene3D" id="3.10.100.10">
    <property type="entry name" value="Mannose-Binding Protein A, subunit A"/>
    <property type="match status" value="1"/>
</dbReference>
<keyword evidence="1" id="KW-0812">Transmembrane</keyword>
<dbReference type="OrthoDB" id="2142683at2759"/>
<dbReference type="AlphaFoldDB" id="A0A6J1QBI8"/>
<evidence type="ECO:0000313" key="4">
    <source>
        <dbReference type="RefSeq" id="XP_024879629.1"/>
    </source>
</evidence>
<name>A0A6J1QBI8_9HYME</name>
<keyword evidence="4 5" id="KW-0675">Receptor</keyword>
<gene>
    <name evidence="4 5" type="primary">LOC112459647</name>
</gene>
<keyword evidence="4 5" id="KW-0449">Lipoprotein</keyword>
<accession>A0A6J1QBI8</accession>
<dbReference type="InterPro" id="IPR016187">
    <property type="entry name" value="CTDL_fold"/>
</dbReference>
<dbReference type="GeneID" id="112459647"/>
<evidence type="ECO:0000313" key="3">
    <source>
        <dbReference type="Proteomes" id="UP000504618"/>
    </source>
</evidence>
<keyword evidence="3" id="KW-1185">Reference proteome</keyword>
<dbReference type="InterPro" id="IPR016186">
    <property type="entry name" value="C-type_lectin-like/link_sf"/>
</dbReference>
<dbReference type="RefSeq" id="XP_024879630.1">
    <property type="nucleotide sequence ID" value="XM_025023862.1"/>
</dbReference>
<dbReference type="SUPFAM" id="SSF56436">
    <property type="entry name" value="C-type lectin-like"/>
    <property type="match status" value="1"/>
</dbReference>
<evidence type="ECO:0000256" key="1">
    <source>
        <dbReference type="SAM" id="Phobius"/>
    </source>
</evidence>
<keyword evidence="1" id="KW-1133">Transmembrane helix</keyword>
<sequence>MTTGKIAVQLYSSITLITLIAIVSVLSAVPSSSQPNITTVTMNHGPWAEILENWITLQSNNTRAARVIKIDDKTVTVSTKIAASNKRDVSETDLYLLGAIEKLVYRVDHLEKRVRRAEELLYYVIAGNNKMKEPCPANYTRMGQNCYHFSNRDFNWKSSASLCRGMGGHLVEFNTIEESQDVIAGLMSDAKLKGKNFWTGGLNPGLLWIWASSARPVHQDTKQPVIGDGRCLKLTFNASSKIYSYRGEDCGSRQRYICELTVDDESANRIERTARLLIDKKN</sequence>
<protein>
    <submittedName>
        <fullName evidence="4 5">Oxidized low-density lipoprotein receptor 1 isoform X1</fullName>
    </submittedName>
</protein>
<dbReference type="InterPro" id="IPR001304">
    <property type="entry name" value="C-type_lectin-like"/>
</dbReference>
<dbReference type="Pfam" id="PF00059">
    <property type="entry name" value="Lectin_C"/>
    <property type="match status" value="1"/>
</dbReference>
<organism evidence="3 4">
    <name type="scientific">Temnothorax curvispinosus</name>
    <dbReference type="NCBI Taxonomy" id="300111"/>
    <lineage>
        <taxon>Eukaryota</taxon>
        <taxon>Metazoa</taxon>
        <taxon>Ecdysozoa</taxon>
        <taxon>Arthropoda</taxon>
        <taxon>Hexapoda</taxon>
        <taxon>Insecta</taxon>
        <taxon>Pterygota</taxon>
        <taxon>Neoptera</taxon>
        <taxon>Endopterygota</taxon>
        <taxon>Hymenoptera</taxon>
        <taxon>Apocrita</taxon>
        <taxon>Aculeata</taxon>
        <taxon>Formicoidea</taxon>
        <taxon>Formicidae</taxon>
        <taxon>Myrmicinae</taxon>
        <taxon>Temnothorax</taxon>
    </lineage>
</organism>